<proteinExistence type="predicted"/>
<dbReference type="Proteomes" id="UP000824002">
    <property type="component" value="Unassembled WGS sequence"/>
</dbReference>
<name>A0A9D1FNV2_9FIRM</name>
<gene>
    <name evidence="1" type="ORF">IAB51_07395</name>
</gene>
<protein>
    <submittedName>
        <fullName evidence="1">ATP-binding protein</fullName>
    </submittedName>
</protein>
<dbReference type="SUPFAM" id="SSF52540">
    <property type="entry name" value="P-loop containing nucleoside triphosphate hydrolases"/>
    <property type="match status" value="1"/>
</dbReference>
<dbReference type="EMBL" id="DVJP01000049">
    <property type="protein sequence ID" value="HIS76620.1"/>
    <property type="molecule type" value="Genomic_DNA"/>
</dbReference>
<dbReference type="GO" id="GO:0005524">
    <property type="term" value="F:ATP binding"/>
    <property type="evidence" value="ECO:0007669"/>
    <property type="project" value="UniProtKB-KW"/>
</dbReference>
<dbReference type="InterPro" id="IPR027417">
    <property type="entry name" value="P-loop_NTPase"/>
</dbReference>
<dbReference type="Gene3D" id="3.40.50.300">
    <property type="entry name" value="P-loop containing nucleotide triphosphate hydrolases"/>
    <property type="match status" value="1"/>
</dbReference>
<sequence length="814" mass="89479">MANYRIHQMNRQLGQAEERLAWYGGASCAGVTEEDAQTPEPLRFVRLEGYRRSLTIQEIFERVRQSASLFLRRPAAFLLLSDKNGLEVWYGLPWDAAEPLFLTAVLPDVRLSAQPLSPFAMARHGAYGGVLSGEFHAEPGGLDQLLTLLEGRDFWIALFSAPVSAAQREECRRELEAELDRYQELERVEYSFGSGFGIRSQDRRFPGATLLIDQLNRQKKLLEQAGAGCRASFLYAAPDRGEAALIGSLLEGAFHAAEGGRTEAVALPFPPFDPGSGGFRLPRSPERPFFDRLAPFFSSEELSGSFCPPLHFHPGIAILEPEEAGALHPFDRYTGYSGNGPFIELGKTSAGLSYRLSVNVLSRHVFVCGRNRSGKSTTVQGLLLSLSVPFLVLETRKKEYRRLRGAIPSLRVYSAGGDARPIRFNPLRPERGVRIGEHISGLMTAFTGAFDLEDPLTGAFTGLLERTYLDFGWTLEMPAPARLPAGKRYPTVRDLAARIGDYVKEHVLHGPEVRANIHGALDNRITQRLCAGLCGQIFSGEEGIAEALLSGPAVVELDDLQGEERSLVTSLLLLSLNEVIRRREETGGLRNLLVIEEAHTVFRAPSPGMSRSAARVTEQFSDMLAELSAYGTGLLIADQRASVIHPSAIANTSVRIVHNQDEQEDVDAVAGALHLQEYRRGLLAELRPGQAVVRVAGEHEISRIQVTDRALKAPLPFSEGCVFCSAKDCCRRQTEALLSGVSQAECGFFCAGLFHPDPRRVEEAYRNLAQRFSLDGEALFCLAGALVSRCGGHPFYEQRRALAALHMLEGGKEL</sequence>
<dbReference type="InterPro" id="IPR008571">
    <property type="entry name" value="HerA-like"/>
</dbReference>
<comment type="caution">
    <text evidence="1">The sequence shown here is derived from an EMBL/GenBank/DDBJ whole genome shotgun (WGS) entry which is preliminary data.</text>
</comment>
<dbReference type="PANTHER" id="PTHR42957">
    <property type="entry name" value="HELICASE MJ1565-RELATED"/>
    <property type="match status" value="1"/>
</dbReference>
<reference evidence="1" key="1">
    <citation type="submission" date="2020-10" db="EMBL/GenBank/DDBJ databases">
        <authorList>
            <person name="Gilroy R."/>
        </authorList>
    </citation>
    <scope>NUCLEOTIDE SEQUENCE</scope>
    <source>
        <strain evidence="1">CHK199-13235</strain>
    </source>
</reference>
<evidence type="ECO:0000313" key="2">
    <source>
        <dbReference type="Proteomes" id="UP000824002"/>
    </source>
</evidence>
<accession>A0A9D1FNV2</accession>
<dbReference type="AlphaFoldDB" id="A0A9D1FNV2"/>
<dbReference type="PANTHER" id="PTHR42957:SF1">
    <property type="entry name" value="HELICASE MJ1565-RELATED"/>
    <property type="match status" value="1"/>
</dbReference>
<keyword evidence="1" id="KW-0547">Nucleotide-binding</keyword>
<organism evidence="1 2">
    <name type="scientific">Candidatus Merdivicinus excrementipullorum</name>
    <dbReference type="NCBI Taxonomy" id="2840867"/>
    <lineage>
        <taxon>Bacteria</taxon>
        <taxon>Bacillati</taxon>
        <taxon>Bacillota</taxon>
        <taxon>Clostridia</taxon>
        <taxon>Eubacteriales</taxon>
        <taxon>Oscillospiraceae</taxon>
        <taxon>Oscillospiraceae incertae sedis</taxon>
        <taxon>Candidatus Merdivicinus</taxon>
    </lineage>
</organism>
<evidence type="ECO:0000313" key="1">
    <source>
        <dbReference type="EMBL" id="HIS76620.1"/>
    </source>
</evidence>
<keyword evidence="1" id="KW-0067">ATP-binding</keyword>
<reference evidence="1" key="2">
    <citation type="journal article" date="2021" name="PeerJ">
        <title>Extensive microbial diversity within the chicken gut microbiome revealed by metagenomics and culture.</title>
        <authorList>
            <person name="Gilroy R."/>
            <person name="Ravi A."/>
            <person name="Getino M."/>
            <person name="Pursley I."/>
            <person name="Horton D.L."/>
            <person name="Alikhan N.F."/>
            <person name="Baker D."/>
            <person name="Gharbi K."/>
            <person name="Hall N."/>
            <person name="Watson M."/>
            <person name="Adriaenssens E.M."/>
            <person name="Foster-Nyarko E."/>
            <person name="Jarju S."/>
            <person name="Secka A."/>
            <person name="Antonio M."/>
            <person name="Oren A."/>
            <person name="Chaudhuri R.R."/>
            <person name="La Ragione R."/>
            <person name="Hildebrand F."/>
            <person name="Pallen M.J."/>
        </authorList>
    </citation>
    <scope>NUCLEOTIDE SEQUENCE</scope>
    <source>
        <strain evidence="1">CHK199-13235</strain>
    </source>
</reference>